<dbReference type="RefSeq" id="WP_255132796.1">
    <property type="nucleotide sequence ID" value="NZ_JANDBC010000001.1"/>
</dbReference>
<evidence type="ECO:0000313" key="2">
    <source>
        <dbReference type="Proteomes" id="UP001139125"/>
    </source>
</evidence>
<keyword evidence="2" id="KW-1185">Reference proteome</keyword>
<organism evidence="1 2">
    <name type="scientific">Gracilimonas sediminicola</name>
    <dbReference type="NCBI Taxonomy" id="2952158"/>
    <lineage>
        <taxon>Bacteria</taxon>
        <taxon>Pseudomonadati</taxon>
        <taxon>Balneolota</taxon>
        <taxon>Balneolia</taxon>
        <taxon>Balneolales</taxon>
        <taxon>Balneolaceae</taxon>
        <taxon>Gracilimonas</taxon>
    </lineage>
</organism>
<comment type="caution">
    <text evidence="1">The sequence shown here is derived from an EMBL/GenBank/DDBJ whole genome shotgun (WGS) entry which is preliminary data.</text>
</comment>
<gene>
    <name evidence="1" type="ORF">NM125_03195</name>
</gene>
<sequence>MNYTLILLITTIGLISNSSDTSGAFCENSEYILKQSKNAHDPDNEWGDAILNIRIQEPRLQNPQRYSVLTLNNKTGYFSLIRDSEVGKVERIIDEEGAPVVLVNGSTQIDEATVNEYRLGEDRNAGYRSFYELMYGLPMSVSEDKLAGIEEGGLLSLEGQEVYGVRIELKEAMISKHWVLYFDKSDYSLAALKFDHSEDSSRPDEILMFDGEYKVGEITIPRFRHWYHQESGEYRGSDVILKDLSDN</sequence>
<evidence type="ECO:0000313" key="1">
    <source>
        <dbReference type="EMBL" id="MCP9290586.1"/>
    </source>
</evidence>
<reference evidence="1" key="1">
    <citation type="submission" date="2022-06" db="EMBL/GenBank/DDBJ databases">
        <title>Gracilimonas sp. CAU 1638 isolated from sea sediment.</title>
        <authorList>
            <person name="Kim W."/>
        </authorList>
    </citation>
    <scope>NUCLEOTIDE SEQUENCE</scope>
    <source>
        <strain evidence="1">CAU 1638</strain>
    </source>
</reference>
<accession>A0A9X2L1H0</accession>
<dbReference type="AlphaFoldDB" id="A0A9X2L1H0"/>
<dbReference type="EMBL" id="JANDBC010000001">
    <property type="protein sequence ID" value="MCP9290586.1"/>
    <property type="molecule type" value="Genomic_DNA"/>
</dbReference>
<proteinExistence type="predicted"/>
<dbReference type="InterPro" id="IPR045444">
    <property type="entry name" value="DUF6503"/>
</dbReference>
<name>A0A9X2L1H0_9BACT</name>
<protein>
    <submittedName>
        <fullName evidence="1">DUF6503 family protein</fullName>
    </submittedName>
</protein>
<dbReference type="Pfam" id="PF20113">
    <property type="entry name" value="DUF6503"/>
    <property type="match status" value="1"/>
</dbReference>
<dbReference type="Proteomes" id="UP001139125">
    <property type="component" value="Unassembled WGS sequence"/>
</dbReference>